<gene>
    <name evidence="2" type="ORF">SAMN04490220_8571</name>
</gene>
<sequence length="126" mass="13855">MGDDVTEGELAMLDFAVKWAPFGGGDEHILPEFGVFPTVFYQRLQRLLTHHPGVNDSVRRRLDALCTLKLAPLHQNKQRSYSRVPTVRSSALDRKVDGHARTTDSTACPPRCGGGDLDSDGLLRPG</sequence>
<dbReference type="Proteomes" id="UP000183407">
    <property type="component" value="Unassembled WGS sequence"/>
</dbReference>
<evidence type="ECO:0000313" key="3">
    <source>
        <dbReference type="Proteomes" id="UP000183407"/>
    </source>
</evidence>
<dbReference type="EMBL" id="FNTL01000005">
    <property type="protein sequence ID" value="SEE82928.1"/>
    <property type="molecule type" value="Genomic_DNA"/>
</dbReference>
<organism evidence="2 3">
    <name type="scientific">Rhodococcus jostii</name>
    <dbReference type="NCBI Taxonomy" id="132919"/>
    <lineage>
        <taxon>Bacteria</taxon>
        <taxon>Bacillati</taxon>
        <taxon>Actinomycetota</taxon>
        <taxon>Actinomycetes</taxon>
        <taxon>Mycobacteriales</taxon>
        <taxon>Nocardiaceae</taxon>
        <taxon>Rhodococcus</taxon>
    </lineage>
</organism>
<accession>A0A1H5M368</accession>
<protein>
    <recommendedName>
        <fullName evidence="4">DUF3263 domain-containing protein</fullName>
    </recommendedName>
</protein>
<evidence type="ECO:0008006" key="4">
    <source>
        <dbReference type="Google" id="ProtNLM"/>
    </source>
</evidence>
<evidence type="ECO:0000256" key="1">
    <source>
        <dbReference type="SAM" id="MobiDB-lite"/>
    </source>
</evidence>
<feature type="compositionally biased region" description="Polar residues" evidence="1">
    <location>
        <begin position="78"/>
        <end position="89"/>
    </location>
</feature>
<proteinExistence type="predicted"/>
<name>A0A1H5M368_RHOJO</name>
<feature type="region of interest" description="Disordered" evidence="1">
    <location>
        <begin position="76"/>
        <end position="126"/>
    </location>
</feature>
<feature type="compositionally biased region" description="Basic and acidic residues" evidence="1">
    <location>
        <begin position="91"/>
        <end position="102"/>
    </location>
</feature>
<evidence type="ECO:0000313" key="2">
    <source>
        <dbReference type="EMBL" id="SEE82928.1"/>
    </source>
</evidence>
<dbReference type="AlphaFoldDB" id="A0A1H5M368"/>
<reference evidence="3" key="1">
    <citation type="submission" date="2016-10" db="EMBL/GenBank/DDBJ databases">
        <authorList>
            <person name="Varghese N."/>
        </authorList>
    </citation>
    <scope>NUCLEOTIDE SEQUENCE [LARGE SCALE GENOMIC DNA]</scope>
    <source>
        <strain evidence="3">DSM 44719</strain>
    </source>
</reference>